<evidence type="ECO:0000313" key="1">
    <source>
        <dbReference type="EMBL" id="KAI5654929.1"/>
    </source>
</evidence>
<name>A0ACC0A421_CATRO</name>
<evidence type="ECO:0000313" key="2">
    <source>
        <dbReference type="Proteomes" id="UP001060085"/>
    </source>
</evidence>
<protein>
    <submittedName>
        <fullName evidence="1">Uncharacterized protein</fullName>
    </submittedName>
</protein>
<keyword evidence="2" id="KW-1185">Reference proteome</keyword>
<sequence length="275" mass="29753">MVQPGARRVDDDLRAVTDRTGRVEGRAVTASSRGVRGRLIHQTYSTVRGNSSSDVGLGRDSGTSRSEKAVRVGFMSVMIKIAGSQQERPEKSRPPTNPMQRKKSKNDSWEQTCPTDGGPQDLVIVPSYSGHVAGCIWGGQSDLHISDSNIGINAQDLAGVADSPRKGLSTEQRVACYVLYLLGSLLFTDKSANNVPGKLWPLVKNVSSVGGFAWGLDIPVFSYVRTSGESGSEVVQTLHPEVCDVGSQNGEQINLLTHSFRHDDYRRGQVDSVQI</sequence>
<comment type="caution">
    <text evidence="1">The sequence shown here is derived from an EMBL/GenBank/DDBJ whole genome shotgun (WGS) entry which is preliminary data.</text>
</comment>
<dbReference type="Proteomes" id="UP001060085">
    <property type="component" value="Linkage Group LG07"/>
</dbReference>
<dbReference type="EMBL" id="CM044707">
    <property type="protein sequence ID" value="KAI5654929.1"/>
    <property type="molecule type" value="Genomic_DNA"/>
</dbReference>
<accession>A0ACC0A421</accession>
<organism evidence="1 2">
    <name type="scientific">Catharanthus roseus</name>
    <name type="common">Madagascar periwinkle</name>
    <name type="synonym">Vinca rosea</name>
    <dbReference type="NCBI Taxonomy" id="4058"/>
    <lineage>
        <taxon>Eukaryota</taxon>
        <taxon>Viridiplantae</taxon>
        <taxon>Streptophyta</taxon>
        <taxon>Embryophyta</taxon>
        <taxon>Tracheophyta</taxon>
        <taxon>Spermatophyta</taxon>
        <taxon>Magnoliopsida</taxon>
        <taxon>eudicotyledons</taxon>
        <taxon>Gunneridae</taxon>
        <taxon>Pentapetalae</taxon>
        <taxon>asterids</taxon>
        <taxon>lamiids</taxon>
        <taxon>Gentianales</taxon>
        <taxon>Apocynaceae</taxon>
        <taxon>Rauvolfioideae</taxon>
        <taxon>Vinceae</taxon>
        <taxon>Catharanthinae</taxon>
        <taxon>Catharanthus</taxon>
    </lineage>
</organism>
<reference evidence="2" key="1">
    <citation type="journal article" date="2023" name="Nat. Plants">
        <title>Single-cell RNA sequencing provides a high-resolution roadmap for understanding the multicellular compartmentation of specialized metabolism.</title>
        <authorList>
            <person name="Sun S."/>
            <person name="Shen X."/>
            <person name="Li Y."/>
            <person name="Li Y."/>
            <person name="Wang S."/>
            <person name="Li R."/>
            <person name="Zhang H."/>
            <person name="Shen G."/>
            <person name="Guo B."/>
            <person name="Wei J."/>
            <person name="Xu J."/>
            <person name="St-Pierre B."/>
            <person name="Chen S."/>
            <person name="Sun C."/>
        </authorList>
    </citation>
    <scope>NUCLEOTIDE SEQUENCE [LARGE SCALE GENOMIC DNA]</scope>
</reference>
<gene>
    <name evidence="1" type="ORF">M9H77_32116</name>
</gene>
<proteinExistence type="predicted"/>